<dbReference type="AlphaFoldDB" id="A0A4S8JDB8"/>
<dbReference type="NCBIfam" id="NF003967">
    <property type="entry name" value="PRK05461.1"/>
    <property type="match status" value="1"/>
</dbReference>
<evidence type="ECO:0000256" key="1">
    <source>
        <dbReference type="SAM" id="MobiDB-lite"/>
    </source>
</evidence>
<evidence type="ECO:0000259" key="3">
    <source>
        <dbReference type="PROSITE" id="PS51087"/>
    </source>
</evidence>
<feature type="region of interest" description="Disordered" evidence="1">
    <location>
        <begin position="15"/>
        <end position="81"/>
    </location>
</feature>
<feature type="domain" description="ApaG" evidence="3">
    <location>
        <begin position="208"/>
        <end position="335"/>
    </location>
</feature>
<dbReference type="InterPro" id="IPR007474">
    <property type="entry name" value="ApaG_domain"/>
</dbReference>
<dbReference type="InterPro" id="IPR050718">
    <property type="entry name" value="ApaG-like"/>
</dbReference>
<dbReference type="PANTHER" id="PTHR47191">
    <property type="entry name" value="OS05G0170800 PROTEIN"/>
    <property type="match status" value="1"/>
</dbReference>
<dbReference type="STRING" id="52838.A0A4S8JDB8"/>
<dbReference type="Pfam" id="PF04379">
    <property type="entry name" value="DUF525"/>
    <property type="match status" value="1"/>
</dbReference>
<gene>
    <name evidence="4" type="ORF">C4D60_Mb03t21580</name>
</gene>
<dbReference type="InterPro" id="IPR036767">
    <property type="entry name" value="ApaG_sf"/>
</dbReference>
<evidence type="ECO:0000313" key="5">
    <source>
        <dbReference type="Proteomes" id="UP000317650"/>
    </source>
</evidence>
<dbReference type="SUPFAM" id="SSF110069">
    <property type="entry name" value="ApaG-like"/>
    <property type="match status" value="1"/>
</dbReference>
<organism evidence="4 5">
    <name type="scientific">Musa balbisiana</name>
    <name type="common">Banana</name>
    <dbReference type="NCBI Taxonomy" id="52838"/>
    <lineage>
        <taxon>Eukaryota</taxon>
        <taxon>Viridiplantae</taxon>
        <taxon>Streptophyta</taxon>
        <taxon>Embryophyta</taxon>
        <taxon>Tracheophyta</taxon>
        <taxon>Spermatophyta</taxon>
        <taxon>Magnoliopsida</taxon>
        <taxon>Liliopsida</taxon>
        <taxon>Zingiberales</taxon>
        <taxon>Musaceae</taxon>
        <taxon>Musa</taxon>
    </lineage>
</organism>
<comment type="caution">
    <text evidence="4">The sequence shown here is derived from an EMBL/GenBank/DDBJ whole genome shotgun (WGS) entry which is preliminary data.</text>
</comment>
<evidence type="ECO:0008006" key="6">
    <source>
        <dbReference type="Google" id="ProtNLM"/>
    </source>
</evidence>
<accession>A0A4S8JDB8</accession>
<proteinExistence type="predicted"/>
<dbReference type="PROSITE" id="PS51087">
    <property type="entry name" value="APAG"/>
    <property type="match status" value="1"/>
</dbReference>
<feature type="domain" description="UVR" evidence="2">
    <location>
        <begin position="165"/>
        <end position="200"/>
    </location>
</feature>
<feature type="compositionally biased region" description="Basic and acidic residues" evidence="1">
    <location>
        <begin position="63"/>
        <end position="72"/>
    </location>
</feature>
<dbReference type="EMBL" id="PYDT01000006">
    <property type="protein sequence ID" value="THU59114.1"/>
    <property type="molecule type" value="Genomic_DNA"/>
</dbReference>
<evidence type="ECO:0000259" key="2">
    <source>
        <dbReference type="PROSITE" id="PS50151"/>
    </source>
</evidence>
<keyword evidence="5" id="KW-1185">Reference proteome</keyword>
<name>A0A4S8JDB8_MUSBA</name>
<reference evidence="4 5" key="1">
    <citation type="journal article" date="2019" name="Nat. Plants">
        <title>Genome sequencing of Musa balbisiana reveals subgenome evolution and function divergence in polyploid bananas.</title>
        <authorList>
            <person name="Yao X."/>
        </authorList>
    </citation>
    <scope>NUCLEOTIDE SEQUENCE [LARGE SCALE GENOMIC DNA]</scope>
    <source>
        <strain evidence="5">cv. DH-PKW</strain>
        <tissue evidence="4">Leaves</tissue>
    </source>
</reference>
<dbReference type="PROSITE" id="PS50151">
    <property type="entry name" value="UVR"/>
    <property type="match status" value="1"/>
</dbReference>
<sequence length="339" mass="38456">MIQSLVTLKLLPGLNHPATKATSGRGWPTRNIVDRGGGGIGTRRRCANVREAKATSSSLPTPPDRDRDRDRDGEEEGEEGASSAAALFLFRSQTYALLKQQMAVAAKFEDYKEAARIRDSLKFFEEEEPALHLRKLMRKAIEEERFEDYKEAARIRDSLKFFEEEEPALHLRKLMRKAIEEERFEDAAKYRDELKIIAPHSLLKCSSDATTLGIRVQVRSVYIESRSHPSKWQYFFAYRIRISNNSQHPVQLLRRHWIITDANGRTENVWGAGVIGEQPVIHPRTGFEYSSACPLSTPSGRMEGDFEMKRIDKVGSPTFNVAIAPFSLSIMGDDNDGLL</sequence>
<protein>
    <recommendedName>
        <fullName evidence="6">Protein ApaG</fullName>
    </recommendedName>
</protein>
<dbReference type="Proteomes" id="UP000317650">
    <property type="component" value="Chromosome 3"/>
</dbReference>
<evidence type="ECO:0000313" key="4">
    <source>
        <dbReference type="EMBL" id="THU59114.1"/>
    </source>
</evidence>
<dbReference type="InterPro" id="IPR001943">
    <property type="entry name" value="UVR_dom"/>
</dbReference>
<dbReference type="Pfam" id="PF02151">
    <property type="entry name" value="UVR"/>
    <property type="match status" value="1"/>
</dbReference>
<dbReference type="Gene3D" id="2.60.40.1470">
    <property type="entry name" value="ApaG domain"/>
    <property type="match status" value="1"/>
</dbReference>
<dbReference type="PANTHER" id="PTHR47191:SF2">
    <property type="entry name" value="OS05G0170800 PROTEIN"/>
    <property type="match status" value="1"/>
</dbReference>